<evidence type="ECO:0000313" key="11">
    <source>
        <dbReference type="EMBL" id="ACN16288.1"/>
    </source>
</evidence>
<dbReference type="STRING" id="177437.HRM2_32080"/>
<evidence type="ECO:0000256" key="3">
    <source>
        <dbReference type="ARBA" id="ARBA00022630"/>
    </source>
</evidence>
<dbReference type="AlphaFoldDB" id="C0QLI4"/>
<evidence type="ECO:0000256" key="8">
    <source>
        <dbReference type="ARBA" id="ARBA00022989"/>
    </source>
</evidence>
<sequence>MHKQNKYTVSHAPFWHDGDTIATMNVNIILAALPAAIFGVLTFGAPALGVLALATSTAMLWELAFNFISKRAITIADLDAAVIGLFVGMMLPATTPWWMVLTGTFFAVVVGKQIYGGIGANPFNPAVIGIAVLLVAWKGFFDFDAALLNYEFTFKALAPLGALKHQGVAAVGLFPLKDLVMGNQVGAIGTIFGIGIILGGVYLILRGYIRWEISLAYIAGIFLTALIFNLANSDLYAPPLFHLFTGYTLFAAFFLATENSSSPVNLIPMIIYGIMGGVMTILIRNIGSYPDGTVFAILLINLINPLIDRIRPKALGKVVKNA</sequence>
<feature type="transmembrane region" description="Helical" evidence="10">
    <location>
        <begin position="47"/>
        <end position="65"/>
    </location>
</feature>
<keyword evidence="3" id="KW-0285">Flavoprotein</keyword>
<dbReference type="eggNOG" id="COG4658">
    <property type="taxonomic scope" value="Bacteria"/>
</dbReference>
<accession>C0QLI4</accession>
<dbReference type="KEGG" id="dat:HRM2_32080"/>
<keyword evidence="12" id="KW-1185">Reference proteome</keyword>
<keyword evidence="5 10" id="KW-0812">Transmembrane</keyword>
<dbReference type="PANTHER" id="PTHR30578">
    <property type="entry name" value="ELECTRON TRANSPORT COMPLEX PROTEIN RNFD"/>
    <property type="match status" value="1"/>
</dbReference>
<evidence type="ECO:0000256" key="2">
    <source>
        <dbReference type="ARBA" id="ARBA00022553"/>
    </source>
</evidence>
<dbReference type="Pfam" id="PF03116">
    <property type="entry name" value="NQR2_RnfD_RnfE"/>
    <property type="match status" value="1"/>
</dbReference>
<feature type="transmembrane region" description="Helical" evidence="10">
    <location>
        <begin position="122"/>
        <end position="140"/>
    </location>
</feature>
<keyword evidence="7" id="KW-0249">Electron transport</keyword>
<evidence type="ECO:0000313" key="12">
    <source>
        <dbReference type="Proteomes" id="UP000000442"/>
    </source>
</evidence>
<protein>
    <submittedName>
        <fullName evidence="11">RnfD2</fullName>
    </submittedName>
</protein>
<keyword evidence="2" id="KW-0597">Phosphoprotein</keyword>
<dbReference type="Proteomes" id="UP000000442">
    <property type="component" value="Chromosome"/>
</dbReference>
<dbReference type="OrthoDB" id="9776359at2"/>
<feature type="transmembrane region" description="Helical" evidence="10">
    <location>
        <begin position="289"/>
        <end position="307"/>
    </location>
</feature>
<feature type="transmembrane region" description="Helical" evidence="10">
    <location>
        <begin position="185"/>
        <end position="205"/>
    </location>
</feature>
<feature type="transmembrane region" description="Helical" evidence="10">
    <location>
        <begin position="72"/>
        <end position="91"/>
    </location>
</feature>
<feature type="transmembrane region" description="Helical" evidence="10">
    <location>
        <begin position="212"/>
        <end position="231"/>
    </location>
</feature>
<keyword evidence="8 10" id="KW-1133">Transmembrane helix</keyword>
<dbReference type="InterPro" id="IPR011303">
    <property type="entry name" value="RnfD_bac"/>
</dbReference>
<evidence type="ECO:0000256" key="4">
    <source>
        <dbReference type="ARBA" id="ARBA00022643"/>
    </source>
</evidence>
<feature type="transmembrane region" description="Helical" evidence="10">
    <location>
        <begin position="264"/>
        <end position="283"/>
    </location>
</feature>
<organism evidence="11 12">
    <name type="scientific">Desulforapulum autotrophicum (strain ATCC 43914 / DSM 3382 / VKM B-1955 / HRM2)</name>
    <name type="common">Desulfobacterium autotrophicum</name>
    <dbReference type="NCBI Taxonomy" id="177437"/>
    <lineage>
        <taxon>Bacteria</taxon>
        <taxon>Pseudomonadati</taxon>
        <taxon>Thermodesulfobacteriota</taxon>
        <taxon>Desulfobacteria</taxon>
        <taxon>Desulfobacterales</taxon>
        <taxon>Desulfobacteraceae</taxon>
        <taxon>Desulforapulum</taxon>
    </lineage>
</organism>
<evidence type="ECO:0000256" key="10">
    <source>
        <dbReference type="SAM" id="Phobius"/>
    </source>
</evidence>
<feature type="transmembrane region" description="Helical" evidence="10">
    <location>
        <begin position="237"/>
        <end position="257"/>
    </location>
</feature>
<keyword evidence="4" id="KW-0288">FMN</keyword>
<reference evidence="11 12" key="1">
    <citation type="journal article" date="2009" name="Environ. Microbiol.">
        <title>Genome sequence of Desulfobacterium autotrophicum HRM2, a marine sulfate reducer oxidizing organic carbon completely to carbon dioxide.</title>
        <authorList>
            <person name="Strittmatter A.W."/>
            <person name="Liesegang H."/>
            <person name="Rabus R."/>
            <person name="Decker I."/>
            <person name="Amann J."/>
            <person name="Andres S."/>
            <person name="Henne A."/>
            <person name="Fricke W.F."/>
            <person name="Martinez-Arias R."/>
            <person name="Bartels D."/>
            <person name="Goesmann A."/>
            <person name="Krause L."/>
            <person name="Puehler A."/>
            <person name="Klenk H.P."/>
            <person name="Richter M."/>
            <person name="Schuler M."/>
            <person name="Gloeckner F.O."/>
            <person name="Meyerdierks A."/>
            <person name="Gottschalk G."/>
            <person name="Amann R."/>
        </authorList>
    </citation>
    <scope>NUCLEOTIDE SEQUENCE [LARGE SCALE GENOMIC DNA]</scope>
    <source>
        <strain evidence="12">ATCC 43914 / DSM 3382 / HRM2</strain>
    </source>
</reference>
<dbReference type="RefSeq" id="WP_015905050.1">
    <property type="nucleotide sequence ID" value="NC_012108.1"/>
</dbReference>
<dbReference type="GO" id="GO:0055085">
    <property type="term" value="P:transmembrane transport"/>
    <property type="evidence" value="ECO:0007669"/>
    <property type="project" value="InterPro"/>
</dbReference>
<keyword evidence="9 10" id="KW-0472">Membrane</keyword>
<name>C0QLI4_DESAH</name>
<evidence type="ECO:0000256" key="5">
    <source>
        <dbReference type="ARBA" id="ARBA00022692"/>
    </source>
</evidence>
<dbReference type="EMBL" id="CP001087">
    <property type="protein sequence ID" value="ACN16288.1"/>
    <property type="molecule type" value="Genomic_DNA"/>
</dbReference>
<dbReference type="GO" id="GO:0005886">
    <property type="term" value="C:plasma membrane"/>
    <property type="evidence" value="ECO:0007669"/>
    <property type="project" value="TreeGrafter"/>
</dbReference>
<keyword evidence="6" id="KW-1278">Translocase</keyword>
<feature type="transmembrane region" description="Helical" evidence="10">
    <location>
        <begin position="21"/>
        <end position="41"/>
    </location>
</feature>
<dbReference type="PANTHER" id="PTHR30578:SF0">
    <property type="entry name" value="ION-TRANSLOCATING OXIDOREDUCTASE COMPLEX SUBUNIT D"/>
    <property type="match status" value="1"/>
</dbReference>
<evidence type="ECO:0000256" key="1">
    <source>
        <dbReference type="ARBA" id="ARBA00022448"/>
    </source>
</evidence>
<keyword evidence="1" id="KW-0813">Transport</keyword>
<dbReference type="InterPro" id="IPR004338">
    <property type="entry name" value="NqrB/RnfD"/>
</dbReference>
<gene>
    <name evidence="11" type="primary">rnfD2</name>
    <name evidence="11" type="ordered locus">HRM2_32080</name>
</gene>
<dbReference type="HOGENOM" id="CLU_042020_1_0_7"/>
<evidence type="ECO:0000256" key="6">
    <source>
        <dbReference type="ARBA" id="ARBA00022967"/>
    </source>
</evidence>
<dbReference type="NCBIfam" id="TIGR01946">
    <property type="entry name" value="rnfD"/>
    <property type="match status" value="1"/>
</dbReference>
<proteinExistence type="predicted"/>
<dbReference type="GO" id="GO:0022900">
    <property type="term" value="P:electron transport chain"/>
    <property type="evidence" value="ECO:0007669"/>
    <property type="project" value="InterPro"/>
</dbReference>
<evidence type="ECO:0000256" key="7">
    <source>
        <dbReference type="ARBA" id="ARBA00022982"/>
    </source>
</evidence>
<evidence type="ECO:0000256" key="9">
    <source>
        <dbReference type="ARBA" id="ARBA00023136"/>
    </source>
</evidence>